<evidence type="ECO:0000313" key="1">
    <source>
        <dbReference type="EMBL" id="GGI85283.1"/>
    </source>
</evidence>
<gene>
    <name evidence="1" type="ORF">GCM10007112_22840</name>
</gene>
<sequence>MKSDTGIVKPGAVVCVDVVFCGGGGGGVVDDEFCGVGGGAGVDGFEGLYR</sequence>
<protein>
    <submittedName>
        <fullName evidence="1">Uncharacterized protein</fullName>
    </submittedName>
</protein>
<organism evidence="1 2">
    <name type="scientific">Vulcanisaeta souniana JCM 11219</name>
    <dbReference type="NCBI Taxonomy" id="1293586"/>
    <lineage>
        <taxon>Archaea</taxon>
        <taxon>Thermoproteota</taxon>
        <taxon>Thermoprotei</taxon>
        <taxon>Thermoproteales</taxon>
        <taxon>Thermoproteaceae</taxon>
        <taxon>Vulcanisaeta</taxon>
    </lineage>
</organism>
<proteinExistence type="predicted"/>
<dbReference type="EMBL" id="BMNM01000012">
    <property type="protein sequence ID" value="GGI85283.1"/>
    <property type="molecule type" value="Genomic_DNA"/>
</dbReference>
<comment type="caution">
    <text evidence="1">The sequence shown here is derived from an EMBL/GenBank/DDBJ whole genome shotgun (WGS) entry which is preliminary data.</text>
</comment>
<dbReference type="AlphaFoldDB" id="A0A830ECA3"/>
<name>A0A830ECA3_9CREN</name>
<dbReference type="Proteomes" id="UP000657075">
    <property type="component" value="Unassembled WGS sequence"/>
</dbReference>
<evidence type="ECO:0000313" key="2">
    <source>
        <dbReference type="Proteomes" id="UP000657075"/>
    </source>
</evidence>
<accession>A0A830ECA3</accession>
<reference evidence="1" key="1">
    <citation type="journal article" date="2014" name="Int. J. Syst. Evol. Microbiol.">
        <title>Complete genome sequence of Corynebacterium casei LMG S-19264T (=DSM 44701T), isolated from a smear-ripened cheese.</title>
        <authorList>
            <consortium name="US DOE Joint Genome Institute (JGI-PGF)"/>
            <person name="Walter F."/>
            <person name="Albersmeier A."/>
            <person name="Kalinowski J."/>
            <person name="Ruckert C."/>
        </authorList>
    </citation>
    <scope>NUCLEOTIDE SEQUENCE</scope>
    <source>
        <strain evidence="1">JCM 11219</strain>
    </source>
</reference>
<reference evidence="1" key="2">
    <citation type="submission" date="2020-09" db="EMBL/GenBank/DDBJ databases">
        <authorList>
            <person name="Sun Q."/>
            <person name="Ohkuma M."/>
        </authorList>
    </citation>
    <scope>NUCLEOTIDE SEQUENCE</scope>
    <source>
        <strain evidence="1">JCM 11219</strain>
    </source>
</reference>